<keyword evidence="1 3" id="KW-0732">Signal</keyword>
<feature type="compositionally biased region" description="Low complexity" evidence="2">
    <location>
        <begin position="82"/>
        <end position="95"/>
    </location>
</feature>
<keyword evidence="6" id="KW-1185">Reference proteome</keyword>
<dbReference type="OrthoDB" id="552824at2759"/>
<dbReference type="RefSeq" id="XP_013906001.1">
    <property type="nucleotide sequence ID" value="XM_014050547.1"/>
</dbReference>
<organism evidence="5 6">
    <name type="scientific">Monoraphidium neglectum</name>
    <dbReference type="NCBI Taxonomy" id="145388"/>
    <lineage>
        <taxon>Eukaryota</taxon>
        <taxon>Viridiplantae</taxon>
        <taxon>Chlorophyta</taxon>
        <taxon>core chlorophytes</taxon>
        <taxon>Chlorophyceae</taxon>
        <taxon>CS clade</taxon>
        <taxon>Sphaeropleales</taxon>
        <taxon>Selenastraceae</taxon>
        <taxon>Monoraphidium</taxon>
    </lineage>
</organism>
<dbReference type="Proteomes" id="UP000054498">
    <property type="component" value="Unassembled WGS sequence"/>
</dbReference>
<gene>
    <name evidence="5" type="ORF">MNEG_0976</name>
</gene>
<evidence type="ECO:0000256" key="3">
    <source>
        <dbReference type="SAM" id="SignalP"/>
    </source>
</evidence>
<sequence length="153" mass="15774">MQVRGIAVTAALLCSIALLVGPVTAQQLSAGDWGTCGGVNGPNKQDAAGLACPSGYTCVRQDQYYWQCKENKSVPGLDAAAAPLSGGAAAPTAGAQVKPHSTQQQQQQQSKAGVKVLEPWAQCGGINGRTGGTDAQWDDVACPRGFTCIRQDE</sequence>
<name>A0A0D2N3N5_9CHLO</name>
<evidence type="ECO:0000313" key="5">
    <source>
        <dbReference type="EMBL" id="KIZ06982.1"/>
    </source>
</evidence>
<dbReference type="GO" id="GO:0005975">
    <property type="term" value="P:carbohydrate metabolic process"/>
    <property type="evidence" value="ECO:0007669"/>
    <property type="project" value="InterPro"/>
</dbReference>
<evidence type="ECO:0000256" key="1">
    <source>
        <dbReference type="ARBA" id="ARBA00022729"/>
    </source>
</evidence>
<feature type="domain" description="CBM1" evidence="4">
    <location>
        <begin position="28"/>
        <end position="69"/>
    </location>
</feature>
<proteinExistence type="predicted"/>
<dbReference type="PROSITE" id="PS51164">
    <property type="entry name" value="CBM1_2"/>
    <property type="match status" value="1"/>
</dbReference>
<evidence type="ECO:0000313" key="6">
    <source>
        <dbReference type="Proteomes" id="UP000054498"/>
    </source>
</evidence>
<feature type="signal peptide" evidence="3">
    <location>
        <begin position="1"/>
        <end position="25"/>
    </location>
</feature>
<evidence type="ECO:0000259" key="4">
    <source>
        <dbReference type="PROSITE" id="PS51164"/>
    </source>
</evidence>
<dbReference type="KEGG" id="mng:MNEG_0976"/>
<dbReference type="GO" id="GO:0030248">
    <property type="term" value="F:cellulose binding"/>
    <property type="evidence" value="ECO:0007669"/>
    <property type="project" value="InterPro"/>
</dbReference>
<dbReference type="EMBL" id="KK100309">
    <property type="protein sequence ID" value="KIZ06982.1"/>
    <property type="molecule type" value="Genomic_DNA"/>
</dbReference>
<dbReference type="AlphaFoldDB" id="A0A0D2N3N5"/>
<accession>A0A0D2N3N5</accession>
<dbReference type="InterPro" id="IPR000254">
    <property type="entry name" value="CBD"/>
</dbReference>
<evidence type="ECO:0000256" key="2">
    <source>
        <dbReference type="SAM" id="MobiDB-lite"/>
    </source>
</evidence>
<dbReference type="GeneID" id="25727094"/>
<feature type="region of interest" description="Disordered" evidence="2">
    <location>
        <begin position="82"/>
        <end position="111"/>
    </location>
</feature>
<reference evidence="5 6" key="1">
    <citation type="journal article" date="2013" name="BMC Genomics">
        <title>Reconstruction of the lipid metabolism for the microalga Monoraphidium neglectum from its genome sequence reveals characteristics suitable for biofuel production.</title>
        <authorList>
            <person name="Bogen C."/>
            <person name="Al-Dilaimi A."/>
            <person name="Albersmeier A."/>
            <person name="Wichmann J."/>
            <person name="Grundmann M."/>
            <person name="Rupp O."/>
            <person name="Lauersen K.J."/>
            <person name="Blifernez-Klassen O."/>
            <person name="Kalinowski J."/>
            <person name="Goesmann A."/>
            <person name="Mussgnug J.H."/>
            <person name="Kruse O."/>
        </authorList>
    </citation>
    <scope>NUCLEOTIDE SEQUENCE [LARGE SCALE GENOMIC DNA]</scope>
    <source>
        <strain evidence="5 6">SAG 48.87</strain>
    </source>
</reference>
<feature type="chain" id="PRO_5002265205" description="CBM1 domain-containing protein" evidence="3">
    <location>
        <begin position="26"/>
        <end position="153"/>
    </location>
</feature>
<protein>
    <recommendedName>
        <fullName evidence="4">CBM1 domain-containing protein</fullName>
    </recommendedName>
</protein>
<dbReference type="GO" id="GO:0005576">
    <property type="term" value="C:extracellular region"/>
    <property type="evidence" value="ECO:0007669"/>
    <property type="project" value="InterPro"/>
</dbReference>